<dbReference type="Pfam" id="PF13450">
    <property type="entry name" value="NAD_binding_8"/>
    <property type="match status" value="1"/>
</dbReference>
<dbReference type="GeneID" id="25415845"/>
<dbReference type="PIRSF" id="PIRSF036292">
    <property type="entry name" value="Prenylcysteine_oxidase"/>
    <property type="match status" value="1"/>
</dbReference>
<keyword evidence="7" id="KW-0325">Glycoprotein</keyword>
<evidence type="ECO:0000256" key="1">
    <source>
        <dbReference type="ARBA" id="ARBA00001974"/>
    </source>
</evidence>
<dbReference type="STRING" id="1043004.A0A074X3L0"/>
<gene>
    <name evidence="9" type="ORF">M436DRAFT_76457</name>
</gene>
<dbReference type="PANTHER" id="PTHR15944:SF0">
    <property type="entry name" value="PRENYLCYSTEINE LYASE DOMAIN-CONTAINING PROTEIN"/>
    <property type="match status" value="1"/>
</dbReference>
<evidence type="ECO:0000256" key="4">
    <source>
        <dbReference type="ARBA" id="ARBA00022729"/>
    </source>
</evidence>
<dbReference type="EMBL" id="KL584723">
    <property type="protein sequence ID" value="KEQ69186.1"/>
    <property type="molecule type" value="Genomic_DNA"/>
</dbReference>
<reference evidence="9 10" key="1">
    <citation type="journal article" date="2014" name="BMC Genomics">
        <title>Genome sequencing of four Aureobasidium pullulans varieties: biotechnological potential, stress tolerance, and description of new species.</title>
        <authorList>
            <person name="Gostin Ar C."/>
            <person name="Ohm R.A."/>
            <person name="Kogej T."/>
            <person name="Sonjak S."/>
            <person name="Turk M."/>
            <person name="Zajc J."/>
            <person name="Zalar P."/>
            <person name="Grube M."/>
            <person name="Sun H."/>
            <person name="Han J."/>
            <person name="Sharma A."/>
            <person name="Chiniquy J."/>
            <person name="Ngan C.Y."/>
            <person name="Lipzen A."/>
            <person name="Barry K."/>
            <person name="Grigoriev I.V."/>
            <person name="Gunde-Cimerman N."/>
        </authorList>
    </citation>
    <scope>NUCLEOTIDE SEQUENCE [LARGE SCALE GENOMIC DNA]</scope>
    <source>
        <strain evidence="9 10">CBS 147.97</strain>
    </source>
</reference>
<organism evidence="9 10">
    <name type="scientific">Aureobasidium namibiae CBS 147.97</name>
    <dbReference type="NCBI Taxonomy" id="1043004"/>
    <lineage>
        <taxon>Eukaryota</taxon>
        <taxon>Fungi</taxon>
        <taxon>Dikarya</taxon>
        <taxon>Ascomycota</taxon>
        <taxon>Pezizomycotina</taxon>
        <taxon>Dothideomycetes</taxon>
        <taxon>Dothideomycetidae</taxon>
        <taxon>Dothideales</taxon>
        <taxon>Saccotheciaceae</taxon>
        <taxon>Aureobasidium</taxon>
    </lineage>
</organism>
<comment type="cofactor">
    <cofactor evidence="1">
        <name>FAD</name>
        <dbReference type="ChEBI" id="CHEBI:57692"/>
    </cofactor>
</comment>
<evidence type="ECO:0000256" key="6">
    <source>
        <dbReference type="ARBA" id="ARBA00023002"/>
    </source>
</evidence>
<evidence type="ECO:0000256" key="7">
    <source>
        <dbReference type="ARBA" id="ARBA00023180"/>
    </source>
</evidence>
<keyword evidence="4" id="KW-0732">Signal</keyword>
<dbReference type="InterPro" id="IPR010795">
    <property type="entry name" value="Prenylcys_lyase"/>
</dbReference>
<keyword evidence="6" id="KW-0560">Oxidoreductase</keyword>
<evidence type="ECO:0000259" key="8">
    <source>
        <dbReference type="Pfam" id="PF07156"/>
    </source>
</evidence>
<keyword evidence="9" id="KW-0456">Lyase</keyword>
<evidence type="ECO:0000256" key="3">
    <source>
        <dbReference type="ARBA" id="ARBA00022630"/>
    </source>
</evidence>
<protein>
    <submittedName>
        <fullName evidence="9">Putative prenylcysteine lyase</fullName>
    </submittedName>
</protein>
<dbReference type="InterPro" id="IPR036188">
    <property type="entry name" value="FAD/NAD-bd_sf"/>
</dbReference>
<evidence type="ECO:0000256" key="5">
    <source>
        <dbReference type="ARBA" id="ARBA00022827"/>
    </source>
</evidence>
<dbReference type="GO" id="GO:0030328">
    <property type="term" value="P:prenylcysteine catabolic process"/>
    <property type="evidence" value="ECO:0007669"/>
    <property type="project" value="InterPro"/>
</dbReference>
<dbReference type="PANTHER" id="PTHR15944">
    <property type="entry name" value="FARNESYLCYSTEINE LYASE"/>
    <property type="match status" value="1"/>
</dbReference>
<dbReference type="GO" id="GO:0001735">
    <property type="term" value="F:prenylcysteine oxidase activity"/>
    <property type="evidence" value="ECO:0007669"/>
    <property type="project" value="InterPro"/>
</dbReference>
<dbReference type="OrthoDB" id="437369at2759"/>
<dbReference type="Proteomes" id="UP000027730">
    <property type="component" value="Unassembled WGS sequence"/>
</dbReference>
<dbReference type="SUPFAM" id="SSF51905">
    <property type="entry name" value="FAD/NAD(P)-binding domain"/>
    <property type="match status" value="1"/>
</dbReference>
<dbReference type="Gene3D" id="3.50.50.60">
    <property type="entry name" value="FAD/NAD(P)-binding domain"/>
    <property type="match status" value="1"/>
</dbReference>
<dbReference type="GO" id="GO:0016829">
    <property type="term" value="F:lyase activity"/>
    <property type="evidence" value="ECO:0007669"/>
    <property type="project" value="UniProtKB-KW"/>
</dbReference>
<dbReference type="InterPro" id="IPR017046">
    <property type="entry name" value="Prenylcysteine_Oxase1"/>
</dbReference>
<dbReference type="RefSeq" id="XP_013423376.1">
    <property type="nucleotide sequence ID" value="XM_013567922.1"/>
</dbReference>
<dbReference type="Pfam" id="PF07156">
    <property type="entry name" value="Prenylcys_lyase"/>
    <property type="match status" value="1"/>
</dbReference>
<sequence length="519" mass="57560">MKFQRILVTTGCLVYAPSAQAFHDQVVLEDTVASLQVPKNVAIIGAGSAGSSTAYFLQRYSQERGIPLNITVYERDGHIGGRSTTVGVYGDDQNPVELGASIFVEVNHNLVDAAKEFNLSTSGIRELSAEGPVLGIWNGREFVYTQSSGGSWWDTARLFWKYGLAPVKTVRLMKATVGKFLKMYEEPYFPWESLSQVAYDLGLTTATASTGEQFLDQNGIGKLFAQDIIQASTRVNYAQNLPLVHGLEAMVCMATDGAQAIEGGNWQIFSNMLEASYATVHLNRTVDKVEKLRDGAFILSTKQTGSSATLYHQKFDEVVLAGPYQYSDINFDPKPRHVPDPIPYVQLHVTLFTSKHKLSPLAFNLSPDDLVPQVVLTTLPEGEHYGSNPKGVGSPGFFSISLLRPSMDTRGGKDELEYLYKIFSPSPLNATFMANILGLPEPEAISRDDVSWMYRKVWNSYPYEYPRVTFEELQLDEGLWYTSGIESFISTMETSSLMGKNIAKLMVNSWESQNSGRTM</sequence>
<accession>A0A074X3L0</accession>
<comment type="similarity">
    <text evidence="2">Belongs to the prenylcysteine oxidase family.</text>
</comment>
<name>A0A074X3L0_9PEZI</name>
<keyword evidence="3" id="KW-0285">Flavoprotein</keyword>
<evidence type="ECO:0000256" key="2">
    <source>
        <dbReference type="ARBA" id="ARBA00009967"/>
    </source>
</evidence>
<dbReference type="HOGENOM" id="CLU_021176_0_0_1"/>
<evidence type="ECO:0000313" key="9">
    <source>
        <dbReference type="EMBL" id="KEQ69186.1"/>
    </source>
</evidence>
<evidence type="ECO:0000313" key="10">
    <source>
        <dbReference type="Proteomes" id="UP000027730"/>
    </source>
</evidence>
<keyword evidence="10" id="KW-1185">Reference proteome</keyword>
<feature type="domain" description="Prenylcysteine lyase" evidence="8">
    <location>
        <begin position="148"/>
        <end position="514"/>
    </location>
</feature>
<dbReference type="AlphaFoldDB" id="A0A074X3L0"/>
<keyword evidence="5" id="KW-0274">FAD</keyword>
<dbReference type="GO" id="GO:0030327">
    <property type="term" value="P:prenylated protein catabolic process"/>
    <property type="evidence" value="ECO:0007669"/>
    <property type="project" value="TreeGrafter"/>
</dbReference>
<proteinExistence type="inferred from homology"/>